<feature type="region of interest" description="Disordered" evidence="1">
    <location>
        <begin position="119"/>
        <end position="148"/>
    </location>
</feature>
<dbReference type="Gene3D" id="1.10.10.60">
    <property type="entry name" value="Homeodomain-like"/>
    <property type="match status" value="1"/>
</dbReference>
<dbReference type="CDD" id="cd00167">
    <property type="entry name" value="SANT"/>
    <property type="match status" value="1"/>
</dbReference>
<sequence length="416" mass="48541">MEERSCVSQGPEYEQGVDQATYQFDLNFEDNIAHFDRLNIAKRRAFRYDESEIANTEDPDFIDSSEKQETIDNLLPRYPEIKPHAGIYQKKILFERNSKKRRPRWNEFSLQTNMDEIPREESKIDSESTKIEKEERKVSPKVNKSPSLNLKSTKAEKTHKRFEYKPVPQKDCNMRDRLKVCSSDSKPIMKRQGMHTSHISGSTISKIASKSDLKEENKWSSSHETVSYSIEEVAHTNVQPKEEAVFAKRRSTLKPKDWKESEDTHLIKCVNKHKGNWKKIEKEVNKNLEKNFREGCARVTSKQCMQKYQSLREKKKNEFEITTDKTKRKNLTIQKPKARERPKSGSKKTYDSNGYDTKRTPSTLPSSRQMIGSCDETESINGLKEQSSDQFSGKEQYVSYMDLSSEHGTDFFKDSR</sequence>
<dbReference type="SMART" id="SM00717">
    <property type="entry name" value="SANT"/>
    <property type="match status" value="1"/>
</dbReference>
<proteinExistence type="predicted"/>
<accession>A0AAD1Y469</accession>
<keyword evidence="5" id="KW-1185">Reference proteome</keyword>
<evidence type="ECO:0000259" key="2">
    <source>
        <dbReference type="PROSITE" id="PS50090"/>
    </source>
</evidence>
<dbReference type="InterPro" id="IPR009057">
    <property type="entry name" value="Homeodomain-like_sf"/>
</dbReference>
<dbReference type="Pfam" id="PF13921">
    <property type="entry name" value="Myb_DNA-bind_6"/>
    <property type="match status" value="1"/>
</dbReference>
<gene>
    <name evidence="4" type="ORF">ECRASSUSDP1_LOCUS25867</name>
</gene>
<dbReference type="InterPro" id="IPR017930">
    <property type="entry name" value="Myb_dom"/>
</dbReference>
<comment type="caution">
    <text evidence="4">The sequence shown here is derived from an EMBL/GenBank/DDBJ whole genome shotgun (WGS) entry which is preliminary data.</text>
</comment>
<evidence type="ECO:0000313" key="5">
    <source>
        <dbReference type="Proteomes" id="UP001295684"/>
    </source>
</evidence>
<feature type="compositionally biased region" description="Basic residues" evidence="1">
    <location>
        <begin position="326"/>
        <end position="336"/>
    </location>
</feature>
<feature type="compositionally biased region" description="Basic and acidic residues" evidence="1">
    <location>
        <begin position="119"/>
        <end position="138"/>
    </location>
</feature>
<protein>
    <recommendedName>
        <fullName evidence="6">Myb-like domain-containing protein</fullName>
    </recommendedName>
</protein>
<dbReference type="PROSITE" id="PS50090">
    <property type="entry name" value="MYB_LIKE"/>
    <property type="match status" value="1"/>
</dbReference>
<feature type="domain" description="HTH myb-type" evidence="3">
    <location>
        <begin position="250"/>
        <end position="316"/>
    </location>
</feature>
<dbReference type="PROSITE" id="PS51294">
    <property type="entry name" value="HTH_MYB"/>
    <property type="match status" value="1"/>
</dbReference>
<dbReference type="AlphaFoldDB" id="A0AAD1Y469"/>
<feature type="domain" description="Myb-like" evidence="2">
    <location>
        <begin position="250"/>
        <end position="312"/>
    </location>
</feature>
<feature type="region of interest" description="Disordered" evidence="1">
    <location>
        <begin position="320"/>
        <end position="395"/>
    </location>
</feature>
<dbReference type="InterPro" id="IPR001005">
    <property type="entry name" value="SANT/Myb"/>
</dbReference>
<dbReference type="Proteomes" id="UP001295684">
    <property type="component" value="Unassembled WGS sequence"/>
</dbReference>
<feature type="compositionally biased region" description="Polar residues" evidence="1">
    <location>
        <begin position="384"/>
        <end position="393"/>
    </location>
</feature>
<dbReference type="SUPFAM" id="SSF46689">
    <property type="entry name" value="Homeodomain-like"/>
    <property type="match status" value="1"/>
</dbReference>
<evidence type="ECO:0000259" key="3">
    <source>
        <dbReference type="PROSITE" id="PS51294"/>
    </source>
</evidence>
<evidence type="ECO:0000256" key="1">
    <source>
        <dbReference type="SAM" id="MobiDB-lite"/>
    </source>
</evidence>
<organism evidence="4 5">
    <name type="scientific">Euplotes crassus</name>
    <dbReference type="NCBI Taxonomy" id="5936"/>
    <lineage>
        <taxon>Eukaryota</taxon>
        <taxon>Sar</taxon>
        <taxon>Alveolata</taxon>
        <taxon>Ciliophora</taxon>
        <taxon>Intramacronucleata</taxon>
        <taxon>Spirotrichea</taxon>
        <taxon>Hypotrichia</taxon>
        <taxon>Euplotida</taxon>
        <taxon>Euplotidae</taxon>
        <taxon>Moneuplotes</taxon>
    </lineage>
</organism>
<evidence type="ECO:0000313" key="4">
    <source>
        <dbReference type="EMBL" id="CAI2384342.1"/>
    </source>
</evidence>
<name>A0AAD1Y469_EUPCR</name>
<reference evidence="4" key="1">
    <citation type="submission" date="2023-07" db="EMBL/GenBank/DDBJ databases">
        <authorList>
            <consortium name="AG Swart"/>
            <person name="Singh M."/>
            <person name="Singh A."/>
            <person name="Seah K."/>
            <person name="Emmerich C."/>
        </authorList>
    </citation>
    <scope>NUCLEOTIDE SEQUENCE</scope>
    <source>
        <strain evidence="4">DP1</strain>
    </source>
</reference>
<dbReference type="EMBL" id="CAMPGE010026667">
    <property type="protein sequence ID" value="CAI2384342.1"/>
    <property type="molecule type" value="Genomic_DNA"/>
</dbReference>
<feature type="compositionally biased region" description="Polar residues" evidence="1">
    <location>
        <begin position="351"/>
        <end position="370"/>
    </location>
</feature>
<evidence type="ECO:0008006" key="6">
    <source>
        <dbReference type="Google" id="ProtNLM"/>
    </source>
</evidence>